<accession>A0A2P8F3A8</accession>
<proteinExistence type="predicted"/>
<gene>
    <name evidence="1" type="ORF">CLV44_102131</name>
</gene>
<sequence length="86" mass="10301">MPNNICQPSISKPRRRLNPRKLMLSKWTAVTPENKEKHFIVTRVVQPEHPDEPIEWIDLQAIHSKRTQTLRWHVLLDAQCWLQGWK</sequence>
<dbReference type="Pfam" id="PF09493">
    <property type="entry name" value="DUF2389"/>
    <property type="match status" value="1"/>
</dbReference>
<evidence type="ECO:0000313" key="2">
    <source>
        <dbReference type="Proteomes" id="UP000242133"/>
    </source>
</evidence>
<organism evidence="1 2">
    <name type="scientific">Marinobacterium halophilum</name>
    <dbReference type="NCBI Taxonomy" id="267374"/>
    <lineage>
        <taxon>Bacteria</taxon>
        <taxon>Pseudomonadati</taxon>
        <taxon>Pseudomonadota</taxon>
        <taxon>Gammaproteobacteria</taxon>
        <taxon>Oceanospirillales</taxon>
        <taxon>Oceanospirillaceae</taxon>
        <taxon>Marinobacterium</taxon>
    </lineage>
</organism>
<dbReference type="EMBL" id="PYGI01000002">
    <property type="protein sequence ID" value="PSL16208.1"/>
    <property type="molecule type" value="Genomic_DNA"/>
</dbReference>
<name>A0A2P8F3A8_9GAMM</name>
<evidence type="ECO:0008006" key="3">
    <source>
        <dbReference type="Google" id="ProtNLM"/>
    </source>
</evidence>
<reference evidence="1 2" key="1">
    <citation type="submission" date="2018-03" db="EMBL/GenBank/DDBJ databases">
        <title>Genomic Encyclopedia of Archaeal and Bacterial Type Strains, Phase II (KMG-II): from individual species to whole genera.</title>
        <authorList>
            <person name="Goeker M."/>
        </authorList>
    </citation>
    <scope>NUCLEOTIDE SEQUENCE [LARGE SCALE GENOMIC DNA]</scope>
    <source>
        <strain evidence="1 2">DSM 17586</strain>
    </source>
</reference>
<dbReference type="OrthoDB" id="5592973at2"/>
<dbReference type="AlphaFoldDB" id="A0A2P8F3A8"/>
<keyword evidence="2" id="KW-1185">Reference proteome</keyword>
<evidence type="ECO:0000313" key="1">
    <source>
        <dbReference type="EMBL" id="PSL16208.1"/>
    </source>
</evidence>
<protein>
    <recommendedName>
        <fullName evidence="3">TIGR02450 family Trp-rich protein</fullName>
    </recommendedName>
</protein>
<comment type="caution">
    <text evidence="1">The sequence shown here is derived from an EMBL/GenBank/DDBJ whole genome shotgun (WGS) entry which is preliminary data.</text>
</comment>
<dbReference type="NCBIfam" id="TIGR02450">
    <property type="entry name" value="TIGR02450 family Trp-rich protein"/>
    <property type="match status" value="1"/>
</dbReference>
<dbReference type="RefSeq" id="WP_106590426.1">
    <property type="nucleotide sequence ID" value="NZ_PYGI01000002.1"/>
</dbReference>
<dbReference type="InterPro" id="IPR012663">
    <property type="entry name" value="CHP02450_Tryp"/>
</dbReference>
<dbReference type="Proteomes" id="UP000242133">
    <property type="component" value="Unassembled WGS sequence"/>
</dbReference>